<dbReference type="EMBL" id="JAHXZJ010000002">
    <property type="protein sequence ID" value="KAH0564300.1"/>
    <property type="molecule type" value="Genomic_DNA"/>
</dbReference>
<feature type="region of interest" description="Disordered" evidence="1">
    <location>
        <begin position="135"/>
        <end position="174"/>
    </location>
</feature>
<dbReference type="InterPro" id="IPR007180">
    <property type="entry name" value="DUF382"/>
</dbReference>
<comment type="caution">
    <text evidence="3">The sequence shown here is derived from an EMBL/GenBank/DDBJ whole genome shotgun (WGS) entry which is preliminary data.</text>
</comment>
<feature type="region of interest" description="Disordered" evidence="1">
    <location>
        <begin position="588"/>
        <end position="632"/>
    </location>
</feature>
<feature type="compositionally biased region" description="Polar residues" evidence="1">
    <location>
        <begin position="41"/>
        <end position="58"/>
    </location>
</feature>
<dbReference type="InterPro" id="IPR052584">
    <property type="entry name" value="U2_snRNP_Complex_Component"/>
</dbReference>
<feature type="compositionally biased region" description="Basic residues" evidence="1">
    <location>
        <begin position="605"/>
        <end position="615"/>
    </location>
</feature>
<feature type="domain" description="PSP proline-rich" evidence="2">
    <location>
        <begin position="318"/>
        <end position="376"/>
    </location>
</feature>
<dbReference type="PANTHER" id="PTHR12785:SF6">
    <property type="entry name" value="SPLICING FACTOR 3B SUBUNIT 2"/>
    <property type="match status" value="1"/>
</dbReference>
<feature type="region of interest" description="Disordered" evidence="1">
    <location>
        <begin position="424"/>
        <end position="481"/>
    </location>
</feature>
<reference evidence="3 4" key="1">
    <citation type="journal article" date="2021" name="J. Hered.">
        <title>A chromosome-level genome assembly of the parasitoid wasp, Cotesia glomerata (Hymenoptera: Braconidae).</title>
        <authorList>
            <person name="Pinto B.J."/>
            <person name="Weis J.J."/>
            <person name="Gamble T."/>
            <person name="Ode P.J."/>
            <person name="Paul R."/>
            <person name="Zaspel J.M."/>
        </authorList>
    </citation>
    <scope>NUCLEOTIDE SEQUENCE [LARGE SCALE GENOMIC DNA]</scope>
    <source>
        <strain evidence="3">CgM1</strain>
    </source>
</reference>
<feature type="compositionally biased region" description="Acidic residues" evidence="1">
    <location>
        <begin position="146"/>
        <end position="155"/>
    </location>
</feature>
<dbReference type="Pfam" id="PF04046">
    <property type="entry name" value="PSP"/>
    <property type="match status" value="1"/>
</dbReference>
<dbReference type="PANTHER" id="PTHR12785">
    <property type="entry name" value="SPLICING FACTOR 3B"/>
    <property type="match status" value="1"/>
</dbReference>
<feature type="compositionally biased region" description="Basic and acidic residues" evidence="1">
    <location>
        <begin position="622"/>
        <end position="632"/>
    </location>
</feature>
<proteinExistence type="predicted"/>
<name>A0AAV7J340_COTGL</name>
<sequence length="632" mass="71912">MQLHEEVIDFAEHGEGKNVELPESIERAPELKNEFSEETPVENTPVDSELTATVNSGDSPVKLVTDDQDIDGNNNPSKKVHKKKIKREKSEAKEALEVEYVQDLPELSDLEPMYRQFASVFENFRFAKPEEVTEELQLPLVPPIDEPAEDSDDEDQKQPDENKPTLSNRKLKQRLRPSIAQLKRLVSKPDVVEMHDVTARDPFTLIQLKATRNTVPVPRHWCSKTKYLQRKRGIEKPPFELPDFLKRTGITELRGTQQSIEADKSLKCKMREKARPKMGRIDIEYEKLYDAFFKWQTKPRMTLHGDLYYEGKEFETKHLDKKPGVLSEELRVALGMPSGHNPHKYPPPYLIQMQRYGPPPSYPNLKIPGLNAPLLEGCAFGYHVGGWGKPPVDQAGRPLYGDVFGVYQEAEDQTEEVDRKLWGELESESDEEEDDDDDDDDDDKDNGNDNEDNEEADASGLETPLAESVSDFEPTAEDFAAPDDVIELRKKKIEKEMENRDFQSLYTVLSERKTEGLGASMMGSTHVYDMTGAGGQVPPSVIAARRGASGVEDIKAKYGVELTLDPSELDLNQEAMASKYEQTMRIKNAGSRQEDMSDLLQEHLKRQKGQNKRKQPQTLDTKAVKKYKDFKF</sequence>
<dbReference type="Proteomes" id="UP000826195">
    <property type="component" value="Unassembled WGS sequence"/>
</dbReference>
<feature type="compositionally biased region" description="Basic and acidic residues" evidence="1">
    <location>
        <begin position="592"/>
        <end position="604"/>
    </location>
</feature>
<evidence type="ECO:0000313" key="3">
    <source>
        <dbReference type="EMBL" id="KAH0564300.1"/>
    </source>
</evidence>
<dbReference type="InterPro" id="IPR006568">
    <property type="entry name" value="PSP_pro-rich"/>
</dbReference>
<feature type="compositionally biased region" description="Acidic residues" evidence="1">
    <location>
        <begin position="425"/>
        <end position="457"/>
    </location>
</feature>
<dbReference type="GO" id="GO:0005689">
    <property type="term" value="C:U12-type spliceosomal complex"/>
    <property type="evidence" value="ECO:0007669"/>
    <property type="project" value="TreeGrafter"/>
</dbReference>
<dbReference type="AlphaFoldDB" id="A0AAV7J340"/>
<gene>
    <name evidence="3" type="ORF">KQX54_011316</name>
</gene>
<keyword evidence="4" id="KW-1185">Reference proteome</keyword>
<feature type="compositionally biased region" description="Basic residues" evidence="1">
    <location>
        <begin position="78"/>
        <end position="87"/>
    </location>
</feature>
<feature type="region of interest" description="Disordered" evidence="1">
    <location>
        <begin position="1"/>
        <end position="91"/>
    </location>
</feature>
<accession>A0AAV7J340</accession>
<evidence type="ECO:0000256" key="1">
    <source>
        <dbReference type="SAM" id="MobiDB-lite"/>
    </source>
</evidence>
<evidence type="ECO:0000313" key="4">
    <source>
        <dbReference type="Proteomes" id="UP000826195"/>
    </source>
</evidence>
<evidence type="ECO:0000259" key="2">
    <source>
        <dbReference type="SMART" id="SM00581"/>
    </source>
</evidence>
<protein>
    <recommendedName>
        <fullName evidence="2">PSP proline-rich domain-containing protein</fullName>
    </recommendedName>
</protein>
<dbReference type="Pfam" id="PF04037">
    <property type="entry name" value="DUF382"/>
    <property type="match status" value="1"/>
</dbReference>
<dbReference type="SMART" id="SM00581">
    <property type="entry name" value="PSP"/>
    <property type="match status" value="1"/>
</dbReference>
<feature type="compositionally biased region" description="Basic and acidic residues" evidence="1">
    <location>
        <begin position="1"/>
        <end position="35"/>
    </location>
</feature>
<organism evidence="3 4">
    <name type="scientific">Cotesia glomerata</name>
    <name type="common">Lepidopteran parasitic wasp</name>
    <name type="synonym">Apanteles glomeratus</name>
    <dbReference type="NCBI Taxonomy" id="32391"/>
    <lineage>
        <taxon>Eukaryota</taxon>
        <taxon>Metazoa</taxon>
        <taxon>Ecdysozoa</taxon>
        <taxon>Arthropoda</taxon>
        <taxon>Hexapoda</taxon>
        <taxon>Insecta</taxon>
        <taxon>Pterygota</taxon>
        <taxon>Neoptera</taxon>
        <taxon>Endopterygota</taxon>
        <taxon>Hymenoptera</taxon>
        <taxon>Apocrita</taxon>
        <taxon>Ichneumonoidea</taxon>
        <taxon>Braconidae</taxon>
        <taxon>Microgastrinae</taxon>
        <taxon>Cotesia</taxon>
    </lineage>
</organism>